<protein>
    <recommendedName>
        <fullName evidence="1">Aminoglycoside phosphotransferase domain-containing protein</fullName>
    </recommendedName>
</protein>
<dbReference type="PATRIC" id="fig|301148.3.peg.805"/>
<sequence>MKPVEHILGSGWQIEPAGGVTGEAFFAKHQNDKLFLKRNSSPFLAVLSAEGIVPKLIWTKRLENGDVITAQKWVEGRVLEPREMNNPDVAKLLKKIHGSQPLLTMMRRLGKKPLSPDTMLRQLAERLHPDLKKEKAALAALYEQLPLLPDDQWAVCHSDVHHQNWLLTKDGRLYLIDWEQAAISDPALDLGPLLYWYIPESGWENWLRHYGAELTDQLRHRMKWYAIYQTIWNANFYKNKGEEEISRFWSQYLDKIQPFS</sequence>
<evidence type="ECO:0000259" key="1">
    <source>
        <dbReference type="Pfam" id="PF01636"/>
    </source>
</evidence>
<feature type="domain" description="Aminoglycoside phosphotransferase" evidence="1">
    <location>
        <begin position="17"/>
        <end position="225"/>
    </location>
</feature>
<dbReference type="Pfam" id="PF01636">
    <property type="entry name" value="APH"/>
    <property type="match status" value="1"/>
</dbReference>
<dbReference type="PANTHER" id="PTHR40086">
    <property type="entry name" value="PHOSPHOTRANSFERASE YTMP-RELATED"/>
    <property type="match status" value="1"/>
</dbReference>
<dbReference type="EMBL" id="LQYT01000092">
    <property type="protein sequence ID" value="KYD12472.1"/>
    <property type="molecule type" value="Genomic_DNA"/>
</dbReference>
<dbReference type="InterPro" id="IPR002575">
    <property type="entry name" value="Aminoglycoside_PTrfase"/>
</dbReference>
<dbReference type="InterPro" id="IPR052077">
    <property type="entry name" value="CcrZ_PhaseVar_Mediator"/>
</dbReference>
<name>A0A150LL36_9BACI</name>
<dbReference type="InterPro" id="IPR011009">
    <property type="entry name" value="Kinase-like_dom_sf"/>
</dbReference>
<dbReference type="Proteomes" id="UP000075683">
    <property type="component" value="Unassembled WGS sequence"/>
</dbReference>
<dbReference type="AlphaFoldDB" id="A0A150LL36"/>
<dbReference type="STRING" id="301148.B4135_3036"/>
<organism evidence="2 3">
    <name type="scientific">Caldibacillus debilis</name>
    <dbReference type="NCBI Taxonomy" id="301148"/>
    <lineage>
        <taxon>Bacteria</taxon>
        <taxon>Bacillati</taxon>
        <taxon>Bacillota</taxon>
        <taxon>Bacilli</taxon>
        <taxon>Bacillales</taxon>
        <taxon>Bacillaceae</taxon>
        <taxon>Caldibacillus</taxon>
    </lineage>
</organism>
<proteinExistence type="predicted"/>
<reference evidence="2 3" key="1">
    <citation type="submission" date="2016-01" db="EMBL/GenBank/DDBJ databases">
        <title>Draft Genome Sequences of Seven Thermophilic Sporeformers Isolated from Foods.</title>
        <authorList>
            <person name="Berendsen E.M."/>
            <person name="Wells-Bennik M.H."/>
            <person name="Krawcyk A.O."/>
            <person name="De Jong A."/>
            <person name="Holsappel S."/>
            <person name="Eijlander R.T."/>
            <person name="Kuipers O.P."/>
        </authorList>
    </citation>
    <scope>NUCLEOTIDE SEQUENCE [LARGE SCALE GENOMIC DNA]</scope>
    <source>
        <strain evidence="2 3">B4135</strain>
    </source>
</reference>
<dbReference type="PANTHER" id="PTHR40086:SF1">
    <property type="entry name" value="CELL CYCLE REGULATOR CCRZ"/>
    <property type="match status" value="1"/>
</dbReference>
<evidence type="ECO:0000313" key="2">
    <source>
        <dbReference type="EMBL" id="KYD12472.1"/>
    </source>
</evidence>
<accession>A0A150LL36</accession>
<evidence type="ECO:0000313" key="3">
    <source>
        <dbReference type="Proteomes" id="UP000075683"/>
    </source>
</evidence>
<gene>
    <name evidence="2" type="ORF">B4135_3036</name>
</gene>
<comment type="caution">
    <text evidence="2">The sequence shown here is derived from an EMBL/GenBank/DDBJ whole genome shotgun (WGS) entry which is preliminary data.</text>
</comment>
<dbReference type="Gene3D" id="3.90.1200.10">
    <property type="match status" value="1"/>
</dbReference>
<dbReference type="SUPFAM" id="SSF56112">
    <property type="entry name" value="Protein kinase-like (PK-like)"/>
    <property type="match status" value="1"/>
</dbReference>